<dbReference type="RefSeq" id="WP_049427576.1">
    <property type="nucleotide sequence ID" value="NZ_CP154630.1"/>
</dbReference>
<protein>
    <recommendedName>
        <fullName evidence="4">Transmembrane protein</fullName>
    </recommendedName>
</protein>
<name>A0A2J0SNH5_STEMA</name>
<gene>
    <name evidence="2" type="ORF">D7Y33_06100</name>
</gene>
<accession>A0A2J0SNH5</accession>
<keyword evidence="1" id="KW-0472">Membrane</keyword>
<evidence type="ECO:0000313" key="2">
    <source>
        <dbReference type="EMBL" id="MBA0310592.1"/>
    </source>
</evidence>
<comment type="caution">
    <text evidence="2">The sequence shown here is derived from an EMBL/GenBank/DDBJ whole genome shotgun (WGS) entry which is preliminary data.</text>
</comment>
<evidence type="ECO:0008006" key="4">
    <source>
        <dbReference type="Google" id="ProtNLM"/>
    </source>
</evidence>
<proteinExistence type="predicted"/>
<reference evidence="2" key="1">
    <citation type="submission" date="2018-09" db="EMBL/GenBank/DDBJ databases">
        <authorList>
            <person name="Groschel M."/>
            <person name="Kohl T."/>
            <person name="Conchillo-Sole O."/>
            <person name="Mamat U."/>
            <person name="Yero D."/>
            <person name="Niemann S."/>
            <person name="Daura X."/>
            <person name="Gibert I."/>
        </authorList>
    </citation>
    <scope>NUCLEOTIDE SEQUENCE</scope>
    <source>
        <strain evidence="2">OG156</strain>
    </source>
</reference>
<dbReference type="OrthoDB" id="6053488at2"/>
<reference evidence="2" key="2">
    <citation type="journal article" date="2020" name="Front. Microbiol.">
        <title>Genetic Variants of the DSF Quorum Sensing System in Stenotrophomonas maltophilia Influence Virulence and Resistance Phenotypes Among Genotypically Diverse Clinical Isolates.</title>
        <authorList>
            <person name="Yero D."/>
            <person name="Huedo P."/>
            <person name="Conchillo-Sole O."/>
            <person name="Martinez-Servat S."/>
            <person name="Mamat U."/>
            <person name="Coves X."/>
            <person name="Llanas F."/>
            <person name="Roca I."/>
            <person name="Vila J."/>
            <person name="Schaible U.E."/>
            <person name="Daura X."/>
            <person name="Gibert I."/>
        </authorList>
    </citation>
    <scope>NUCLEOTIDE SEQUENCE</scope>
    <source>
        <strain evidence="2">OG156</strain>
    </source>
</reference>
<evidence type="ECO:0000256" key="1">
    <source>
        <dbReference type="SAM" id="Phobius"/>
    </source>
</evidence>
<dbReference type="EMBL" id="RAUE01000010">
    <property type="protein sequence ID" value="MBA0310592.1"/>
    <property type="molecule type" value="Genomic_DNA"/>
</dbReference>
<feature type="transmembrane region" description="Helical" evidence="1">
    <location>
        <begin position="12"/>
        <end position="33"/>
    </location>
</feature>
<dbReference type="AlphaFoldDB" id="A0A2J0SNH5"/>
<keyword evidence="1" id="KW-0812">Transmembrane</keyword>
<evidence type="ECO:0000313" key="3">
    <source>
        <dbReference type="Proteomes" id="UP000822271"/>
    </source>
</evidence>
<dbReference type="Proteomes" id="UP000822271">
    <property type="component" value="Unassembled WGS sequence"/>
</dbReference>
<feature type="transmembrane region" description="Helical" evidence="1">
    <location>
        <begin position="45"/>
        <end position="69"/>
    </location>
</feature>
<feature type="transmembrane region" description="Helical" evidence="1">
    <location>
        <begin position="81"/>
        <end position="105"/>
    </location>
</feature>
<sequence length="107" mass="11560">MRHGMQASQFTRATALVMFVPMIGLAAWGSWFGSRCFSDGCLGVLVAWLAAVVTFAVQALLVLPANAWALKRQGAPASRSYLRWLGASAVAAFLPIVLGWGYLVIFR</sequence>
<organism evidence="2 3">
    <name type="scientific">Stenotrophomonas maltophilia</name>
    <name type="common">Pseudomonas maltophilia</name>
    <name type="synonym">Xanthomonas maltophilia</name>
    <dbReference type="NCBI Taxonomy" id="40324"/>
    <lineage>
        <taxon>Bacteria</taxon>
        <taxon>Pseudomonadati</taxon>
        <taxon>Pseudomonadota</taxon>
        <taxon>Gammaproteobacteria</taxon>
        <taxon>Lysobacterales</taxon>
        <taxon>Lysobacteraceae</taxon>
        <taxon>Stenotrophomonas</taxon>
        <taxon>Stenotrophomonas maltophilia group</taxon>
    </lineage>
</organism>
<keyword evidence="1" id="KW-1133">Transmembrane helix</keyword>